<dbReference type="EMBL" id="JABEPP010000002">
    <property type="protein sequence ID" value="NNM72428.1"/>
    <property type="molecule type" value="Genomic_DNA"/>
</dbReference>
<dbReference type="GO" id="GO:0005524">
    <property type="term" value="F:ATP binding"/>
    <property type="evidence" value="ECO:0007669"/>
    <property type="project" value="UniProtKB-KW"/>
</dbReference>
<evidence type="ECO:0000259" key="7">
    <source>
        <dbReference type="Pfam" id="PF13193"/>
    </source>
</evidence>
<dbReference type="GO" id="GO:0004321">
    <property type="term" value="F:fatty-acyl-CoA synthase activity"/>
    <property type="evidence" value="ECO:0007669"/>
    <property type="project" value="TreeGrafter"/>
</dbReference>
<evidence type="ECO:0000313" key="9">
    <source>
        <dbReference type="Proteomes" id="UP000564885"/>
    </source>
</evidence>
<dbReference type="GO" id="GO:0016405">
    <property type="term" value="F:CoA-ligase activity"/>
    <property type="evidence" value="ECO:0007669"/>
    <property type="project" value="UniProtKB-ARBA"/>
</dbReference>
<feature type="region of interest" description="Disordered" evidence="5">
    <location>
        <begin position="1"/>
        <end position="35"/>
    </location>
</feature>
<dbReference type="GO" id="GO:0006633">
    <property type="term" value="P:fatty acid biosynthetic process"/>
    <property type="evidence" value="ECO:0007669"/>
    <property type="project" value="TreeGrafter"/>
</dbReference>
<dbReference type="Pfam" id="PF00501">
    <property type="entry name" value="AMP-binding"/>
    <property type="match status" value="1"/>
</dbReference>
<dbReference type="PANTHER" id="PTHR43605">
    <property type="entry name" value="ACYL-COENZYME A SYNTHETASE"/>
    <property type="match status" value="1"/>
</dbReference>
<keyword evidence="2" id="KW-0436">Ligase</keyword>
<comment type="similarity">
    <text evidence="1">Belongs to the ATP-dependent AMP-binding enzyme family.</text>
</comment>
<dbReference type="InterPro" id="IPR000873">
    <property type="entry name" value="AMP-dep_synth/lig_dom"/>
</dbReference>
<dbReference type="Pfam" id="PF13193">
    <property type="entry name" value="AMP-binding_C"/>
    <property type="match status" value="1"/>
</dbReference>
<evidence type="ECO:0000256" key="2">
    <source>
        <dbReference type="ARBA" id="ARBA00022598"/>
    </source>
</evidence>
<dbReference type="SUPFAM" id="SSF56801">
    <property type="entry name" value="Acetyl-CoA synthetase-like"/>
    <property type="match status" value="1"/>
</dbReference>
<reference evidence="8 9" key="1">
    <citation type="submission" date="2020-04" db="EMBL/GenBank/DDBJ databases">
        <title>Enterovirga sp. isolate from soil.</title>
        <authorList>
            <person name="Chea S."/>
            <person name="Kim D.-U."/>
        </authorList>
    </citation>
    <scope>NUCLEOTIDE SEQUENCE [LARGE SCALE GENOMIC DNA]</scope>
    <source>
        <strain evidence="8 9">DB1703</strain>
    </source>
</reference>
<dbReference type="InterPro" id="IPR051087">
    <property type="entry name" value="Mitochondrial_ACSM"/>
</dbReference>
<dbReference type="InterPro" id="IPR020845">
    <property type="entry name" value="AMP-binding_CS"/>
</dbReference>
<evidence type="ECO:0000256" key="5">
    <source>
        <dbReference type="SAM" id="MobiDB-lite"/>
    </source>
</evidence>
<dbReference type="InterPro" id="IPR018841">
    <property type="entry name" value="DUF2442"/>
</dbReference>
<dbReference type="GO" id="GO:0015645">
    <property type="term" value="F:fatty acid ligase activity"/>
    <property type="evidence" value="ECO:0007669"/>
    <property type="project" value="TreeGrafter"/>
</dbReference>
<dbReference type="InterPro" id="IPR042099">
    <property type="entry name" value="ANL_N_sf"/>
</dbReference>
<sequence length="380" mass="41435">MFSPQGIPRGTSGRPRWLKESAVRQDGRGGSTQLSSKRWLALTRDALIPAPADRRPGDRTKVEIGHYGLRWDHLDEDISTEGLLAAEPIPAPAQYRDREDPAAIIYTSGSTGPPKGGLIAVNFLAAVRPYIRYGLDLREGDILWPTGDPGWGHGFVCYLGGLAAGATLVCLEANPTAETCLSVLARYRVTNLATTPTLLRSLMAFGEEAVRAAPIAVRAISSCGEPLNGKVVPDCRYWLRYWNDPAASEALVQSGWIVAGDLGRMDEEGYFWFEGRVGDMIKSAGYRIGPFEIESALLKHPAVAEAAVVGKPDEARGQIVKAFVTLRDGYVGSDELAATLVELVKTNLGRHQYPRELEIVQSLPKTETGKIQHFTLRERA</sequence>
<evidence type="ECO:0000256" key="4">
    <source>
        <dbReference type="ARBA" id="ARBA00022840"/>
    </source>
</evidence>
<evidence type="ECO:0000256" key="3">
    <source>
        <dbReference type="ARBA" id="ARBA00022741"/>
    </source>
</evidence>
<accession>A0A849I4Y1</accession>
<evidence type="ECO:0000259" key="6">
    <source>
        <dbReference type="Pfam" id="PF00501"/>
    </source>
</evidence>
<keyword evidence="4" id="KW-0067">ATP-binding</keyword>
<dbReference type="PANTHER" id="PTHR43605:SF10">
    <property type="entry name" value="ACYL-COA SYNTHETASE MEDIUM CHAIN FAMILY MEMBER 3"/>
    <property type="match status" value="1"/>
</dbReference>
<keyword evidence="3" id="KW-0547">Nucleotide-binding</keyword>
<name>A0A849I4Y1_9HYPH</name>
<feature type="domain" description="AMP-dependent synthetase/ligase" evidence="6">
    <location>
        <begin position="89"/>
        <end position="234"/>
    </location>
</feature>
<evidence type="ECO:0000313" key="8">
    <source>
        <dbReference type="EMBL" id="NNM72428.1"/>
    </source>
</evidence>
<evidence type="ECO:0000256" key="1">
    <source>
        <dbReference type="ARBA" id="ARBA00006432"/>
    </source>
</evidence>
<dbReference type="Gene3D" id="3.40.50.12780">
    <property type="entry name" value="N-terminal domain of ligase-like"/>
    <property type="match status" value="2"/>
</dbReference>
<dbReference type="GO" id="GO:0006637">
    <property type="term" value="P:acyl-CoA metabolic process"/>
    <property type="evidence" value="ECO:0007669"/>
    <property type="project" value="TreeGrafter"/>
</dbReference>
<comment type="caution">
    <text evidence="8">The sequence shown here is derived from an EMBL/GenBank/DDBJ whole genome shotgun (WGS) entry which is preliminary data.</text>
</comment>
<dbReference type="Proteomes" id="UP000564885">
    <property type="component" value="Unassembled WGS sequence"/>
</dbReference>
<dbReference type="InterPro" id="IPR025110">
    <property type="entry name" value="AMP-bd_C"/>
</dbReference>
<dbReference type="AlphaFoldDB" id="A0A849I4Y1"/>
<proteinExistence type="inferred from homology"/>
<dbReference type="Gene3D" id="3.30.300.30">
    <property type="match status" value="1"/>
</dbReference>
<keyword evidence="9" id="KW-1185">Reference proteome</keyword>
<dbReference type="Pfam" id="PF10387">
    <property type="entry name" value="DUF2442"/>
    <property type="match status" value="1"/>
</dbReference>
<protein>
    <submittedName>
        <fullName evidence="8">AMP-binding protein</fullName>
    </submittedName>
</protein>
<feature type="domain" description="AMP-binding enzyme C-terminal" evidence="7">
    <location>
        <begin position="292"/>
        <end position="370"/>
    </location>
</feature>
<feature type="compositionally biased region" description="Basic and acidic residues" evidence="5">
    <location>
        <begin position="17"/>
        <end position="27"/>
    </location>
</feature>
<dbReference type="FunFam" id="3.30.300.30:FF:000005">
    <property type="entry name" value="Acyl-coenzyme A synthetase ACSM5, mitochondrial"/>
    <property type="match status" value="1"/>
</dbReference>
<organism evidence="8 9">
    <name type="scientific">Enterovirga aerilata</name>
    <dbReference type="NCBI Taxonomy" id="2730920"/>
    <lineage>
        <taxon>Bacteria</taxon>
        <taxon>Pseudomonadati</taxon>
        <taxon>Pseudomonadota</taxon>
        <taxon>Alphaproteobacteria</taxon>
        <taxon>Hyphomicrobiales</taxon>
        <taxon>Methylobacteriaceae</taxon>
        <taxon>Enterovirga</taxon>
    </lineage>
</organism>
<gene>
    <name evidence="8" type="ORF">HJG44_08490</name>
</gene>
<dbReference type="InterPro" id="IPR045851">
    <property type="entry name" value="AMP-bd_C_sf"/>
</dbReference>
<dbReference type="PROSITE" id="PS00455">
    <property type="entry name" value="AMP_BINDING"/>
    <property type="match status" value="1"/>
</dbReference>